<feature type="non-terminal residue" evidence="2">
    <location>
        <position position="1"/>
    </location>
</feature>
<protein>
    <submittedName>
        <fullName evidence="2">Uncharacterized protein</fullName>
    </submittedName>
</protein>
<gene>
    <name evidence="2" type="ORF">XDN619_LOCUS7851</name>
</gene>
<dbReference type="AlphaFoldDB" id="A0A816PD17"/>
<organism evidence="2 3">
    <name type="scientific">Rotaria magnacalcarata</name>
    <dbReference type="NCBI Taxonomy" id="392030"/>
    <lineage>
        <taxon>Eukaryota</taxon>
        <taxon>Metazoa</taxon>
        <taxon>Spiralia</taxon>
        <taxon>Gnathifera</taxon>
        <taxon>Rotifera</taxon>
        <taxon>Eurotatoria</taxon>
        <taxon>Bdelloidea</taxon>
        <taxon>Philodinida</taxon>
        <taxon>Philodinidae</taxon>
        <taxon>Rotaria</taxon>
    </lineage>
</organism>
<feature type="compositionally biased region" description="Basic and acidic residues" evidence="1">
    <location>
        <begin position="108"/>
        <end position="117"/>
    </location>
</feature>
<accession>A0A816PD17</accession>
<evidence type="ECO:0000256" key="1">
    <source>
        <dbReference type="SAM" id="MobiDB-lite"/>
    </source>
</evidence>
<feature type="compositionally biased region" description="Basic residues" evidence="1">
    <location>
        <begin position="69"/>
        <end position="80"/>
    </location>
</feature>
<dbReference type="EMBL" id="CAJNRG010002402">
    <property type="protein sequence ID" value="CAF2047211.1"/>
    <property type="molecule type" value="Genomic_DNA"/>
</dbReference>
<feature type="region of interest" description="Disordered" evidence="1">
    <location>
        <begin position="61"/>
        <end position="117"/>
    </location>
</feature>
<reference evidence="2" key="1">
    <citation type="submission" date="2021-02" db="EMBL/GenBank/DDBJ databases">
        <authorList>
            <person name="Nowell W R."/>
        </authorList>
    </citation>
    <scope>NUCLEOTIDE SEQUENCE</scope>
</reference>
<comment type="caution">
    <text evidence="2">The sequence shown here is derived from an EMBL/GenBank/DDBJ whole genome shotgun (WGS) entry which is preliminary data.</text>
</comment>
<feature type="non-terminal residue" evidence="2">
    <location>
        <position position="117"/>
    </location>
</feature>
<sequence length="117" mass="13514">MEEYNDMGCILIGMDILRMEGLQMDYSCNLLFMGDFDVTPIGIKHTNPRFNEVEVEAMEIEEAKEKPKEKKKMKPPRKARKNETQGIKLPNISVKITNSTAKGQEPINQEKRAENWL</sequence>
<evidence type="ECO:0000313" key="2">
    <source>
        <dbReference type="EMBL" id="CAF2047211.1"/>
    </source>
</evidence>
<proteinExistence type="predicted"/>
<name>A0A816PD17_9BILA</name>
<dbReference type="Proteomes" id="UP000663887">
    <property type="component" value="Unassembled WGS sequence"/>
</dbReference>
<evidence type="ECO:0000313" key="3">
    <source>
        <dbReference type="Proteomes" id="UP000663887"/>
    </source>
</evidence>